<dbReference type="Gene3D" id="3.80.10.10">
    <property type="entry name" value="Ribonuclease Inhibitor"/>
    <property type="match status" value="1"/>
</dbReference>
<dbReference type="AlphaFoldDB" id="A0A9P6K1E0"/>
<dbReference type="Gene3D" id="1.20.1280.50">
    <property type="match status" value="1"/>
</dbReference>
<dbReference type="Proteomes" id="UP000723463">
    <property type="component" value="Unassembled WGS sequence"/>
</dbReference>
<feature type="coiled-coil region" evidence="1">
    <location>
        <begin position="281"/>
        <end position="311"/>
    </location>
</feature>
<evidence type="ECO:0000313" key="5">
    <source>
        <dbReference type="EMBL" id="KAF9541539.1"/>
    </source>
</evidence>
<dbReference type="InterPro" id="IPR032675">
    <property type="entry name" value="LRR_dom_sf"/>
</dbReference>
<dbReference type="SUPFAM" id="SSF81383">
    <property type="entry name" value="F-box domain"/>
    <property type="match status" value="1"/>
</dbReference>
<evidence type="ECO:0000256" key="2">
    <source>
        <dbReference type="SAM" id="MobiDB-lite"/>
    </source>
</evidence>
<dbReference type="InterPro" id="IPR036047">
    <property type="entry name" value="F-box-like_dom_sf"/>
</dbReference>
<feature type="region of interest" description="Disordered" evidence="2">
    <location>
        <begin position="1"/>
        <end position="24"/>
    </location>
</feature>
<evidence type="ECO:0000256" key="3">
    <source>
        <dbReference type="SAM" id="Phobius"/>
    </source>
</evidence>
<keyword evidence="3" id="KW-0812">Transmembrane</keyword>
<accession>A0A9P6K1E0</accession>
<organism evidence="5 6">
    <name type="scientific">Mortierella hygrophila</name>
    <dbReference type="NCBI Taxonomy" id="979708"/>
    <lineage>
        <taxon>Eukaryota</taxon>
        <taxon>Fungi</taxon>
        <taxon>Fungi incertae sedis</taxon>
        <taxon>Mucoromycota</taxon>
        <taxon>Mortierellomycotina</taxon>
        <taxon>Mortierellomycetes</taxon>
        <taxon>Mortierellales</taxon>
        <taxon>Mortierellaceae</taxon>
        <taxon>Mortierella</taxon>
    </lineage>
</organism>
<keyword evidence="3" id="KW-0472">Membrane</keyword>
<evidence type="ECO:0000256" key="1">
    <source>
        <dbReference type="SAM" id="Coils"/>
    </source>
</evidence>
<feature type="transmembrane region" description="Helical" evidence="3">
    <location>
        <begin position="144"/>
        <end position="163"/>
    </location>
</feature>
<dbReference type="Pfam" id="PF12937">
    <property type="entry name" value="F-box-like"/>
    <property type="match status" value="1"/>
</dbReference>
<keyword evidence="3" id="KW-1133">Transmembrane helix</keyword>
<gene>
    <name evidence="5" type="ORF">EC957_002975</name>
</gene>
<feature type="domain" description="F-box" evidence="4">
    <location>
        <begin position="170"/>
        <end position="215"/>
    </location>
</feature>
<evidence type="ECO:0000313" key="6">
    <source>
        <dbReference type="Proteomes" id="UP000723463"/>
    </source>
</evidence>
<protein>
    <recommendedName>
        <fullName evidence="4">F-box domain-containing protein</fullName>
    </recommendedName>
</protein>
<dbReference type="EMBL" id="JAAAXW010000163">
    <property type="protein sequence ID" value="KAF9541539.1"/>
    <property type="molecule type" value="Genomic_DNA"/>
</dbReference>
<dbReference type="SUPFAM" id="SSF52047">
    <property type="entry name" value="RNI-like"/>
    <property type="match status" value="1"/>
</dbReference>
<evidence type="ECO:0000259" key="4">
    <source>
        <dbReference type="Pfam" id="PF12937"/>
    </source>
</evidence>
<reference evidence="5" key="1">
    <citation type="journal article" date="2020" name="Fungal Divers.">
        <title>Resolving the Mortierellaceae phylogeny through synthesis of multi-gene phylogenetics and phylogenomics.</title>
        <authorList>
            <person name="Vandepol N."/>
            <person name="Liber J."/>
            <person name="Desiro A."/>
            <person name="Na H."/>
            <person name="Kennedy M."/>
            <person name="Barry K."/>
            <person name="Grigoriev I.V."/>
            <person name="Miller A.N."/>
            <person name="O'Donnell K."/>
            <person name="Stajich J.E."/>
            <person name="Bonito G."/>
        </authorList>
    </citation>
    <scope>NUCLEOTIDE SEQUENCE</scope>
    <source>
        <strain evidence="5">NRRL 2591</strain>
    </source>
</reference>
<sequence>MSKRIPTRDITAPLTLPHGSSSLSDSQLVNEEAYGVDLQNRQFIWYILKDLDNKASFELRISYPATSPADFDMSVWTLEEAQERLPTNIDLLDHFPQNTMFARIKATYTGVSYLSNGKSPSPETLPVPFNLVLERLYFMIPYQALKLAAVIAVVVVGGLGYVVPRVHRVLIEIFDIVEILDLVGLFLSPPDLLNCCQVSHHWNILLTPRLWETIDDSRHSWSKIMEHYDADEGKAAGHDELWARRIFAKYGRHIRNLSLSWRILIDAANDAHCSNLRSLHITNVRDKLTRKEKLEKKLEMELAKQQAQTNDPWRPAVTGPLLSPEFEGALQPSDVAYRPKDLQERDWITAQNFWILTRRNTRLLSLTLSHGLRELCEVVSDDYIQDVVASLPELRYLVNSFEFGDPYVLITRLCQLDTLSTAKWSQLEPSGTVGNLKALTIQERITTRELIVLLRHLPSLESLSVRSLTRLTEEEATTAATIKDSIPSQLRRLFFSGFERASHIGNDSRLADAVLPWMPYLEHIEFYHVIRESAFSILRHCRQLRSIVQIRDHFSLFAKLGKDPGLQYKTFAEFLRDGAHLRILSGPRQVVDVDDIVEHPWTCDHLESFHCQIGRVERLLEKEEDILDRLSSKDHDARLSAEEQEVAQKYAQSVKQHRHVYERLASLTHLTRLDLSYELRTVRLACEDRHIKSNQSIRGRTLMLDCLELTLKSGLSLLAPLVNLEMFGFLGIDHRIDKPELEWMAANWRRLKIMRGLTDDYEPQSAHDRRKPALRVYMMQLRPDVIHESIIPAHD</sequence>
<proteinExistence type="predicted"/>
<keyword evidence="6" id="KW-1185">Reference proteome</keyword>
<dbReference type="InterPro" id="IPR001810">
    <property type="entry name" value="F-box_dom"/>
</dbReference>
<keyword evidence="1" id="KW-0175">Coiled coil</keyword>
<comment type="caution">
    <text evidence="5">The sequence shown here is derived from an EMBL/GenBank/DDBJ whole genome shotgun (WGS) entry which is preliminary data.</text>
</comment>
<name>A0A9P6K1E0_9FUNG</name>